<dbReference type="SUPFAM" id="SSF46458">
    <property type="entry name" value="Globin-like"/>
    <property type="match status" value="1"/>
</dbReference>
<keyword evidence="11 15" id="KW-0408">Iron</keyword>
<dbReference type="GO" id="GO:0071949">
    <property type="term" value="F:FAD binding"/>
    <property type="evidence" value="ECO:0007669"/>
    <property type="project" value="InterPro"/>
</dbReference>
<keyword evidence="8 15" id="KW-0274">FAD</keyword>
<dbReference type="InterPro" id="IPR000971">
    <property type="entry name" value="Globin"/>
</dbReference>
<dbReference type="Pfam" id="PF00175">
    <property type="entry name" value="NAD_binding_1"/>
    <property type="match status" value="1"/>
</dbReference>
<evidence type="ECO:0000256" key="14">
    <source>
        <dbReference type="ARBA" id="ARBA00049433"/>
    </source>
</evidence>
<reference evidence="18 19" key="1">
    <citation type="submission" date="2019-12" db="EMBL/GenBank/DDBJ databases">
        <title>Deinococcus sp. HMF7620 Genome sequencing and assembly.</title>
        <authorList>
            <person name="Kang H."/>
            <person name="Kim H."/>
            <person name="Joh K."/>
        </authorList>
    </citation>
    <scope>NUCLEOTIDE SEQUENCE [LARGE SCALE GENOMIC DNA]</scope>
    <source>
        <strain evidence="18 19">HMF7620</strain>
    </source>
</reference>
<keyword evidence="19" id="KW-1185">Reference proteome</keyword>
<dbReference type="Proteomes" id="UP000483286">
    <property type="component" value="Unassembled WGS sequence"/>
</dbReference>
<feature type="binding site" description="proximal binding residue" evidence="15">
    <location>
        <position position="85"/>
    </location>
    <ligand>
        <name>heme b</name>
        <dbReference type="ChEBI" id="CHEBI:60344"/>
    </ligand>
    <ligandPart>
        <name>Fe</name>
        <dbReference type="ChEBI" id="CHEBI:18248"/>
    </ligandPart>
</feature>
<evidence type="ECO:0000256" key="7">
    <source>
        <dbReference type="ARBA" id="ARBA00022723"/>
    </source>
</evidence>
<keyword evidence="12 15" id="KW-0520">NAD</keyword>
<dbReference type="HAMAP" id="MF_01252">
    <property type="entry name" value="Hmp"/>
    <property type="match status" value="1"/>
</dbReference>
<evidence type="ECO:0000256" key="1">
    <source>
        <dbReference type="ARBA" id="ARBA00006401"/>
    </source>
</evidence>
<feature type="region of interest" description="Reductase" evidence="15">
    <location>
        <begin position="149"/>
        <end position="424"/>
    </location>
</feature>
<gene>
    <name evidence="18" type="primary">hmpA</name>
    <name evidence="15" type="synonym">hmp</name>
    <name evidence="18" type="ORF">GO986_15855</name>
</gene>
<feature type="binding site" evidence="15">
    <location>
        <position position="190"/>
    </location>
    <ligand>
        <name>FAD</name>
        <dbReference type="ChEBI" id="CHEBI:57692"/>
    </ligand>
</feature>
<dbReference type="PROSITE" id="PS51384">
    <property type="entry name" value="FAD_FR"/>
    <property type="match status" value="1"/>
</dbReference>
<dbReference type="EC" id="1.14.12.17" evidence="15"/>
<comment type="cofactor">
    <cofactor evidence="15">
        <name>FAD</name>
        <dbReference type="ChEBI" id="CHEBI:57692"/>
    </cofactor>
    <text evidence="15">Binds 1 FAD per subunit.</text>
</comment>
<dbReference type="InterPro" id="IPR017927">
    <property type="entry name" value="FAD-bd_FR_type"/>
</dbReference>
<feature type="binding site" evidence="15">
    <location>
        <begin position="276"/>
        <end position="281"/>
    </location>
    <ligand>
        <name>NADP(+)</name>
        <dbReference type="ChEBI" id="CHEBI:58349"/>
    </ligand>
</feature>
<evidence type="ECO:0000313" key="18">
    <source>
        <dbReference type="EMBL" id="MVN88225.1"/>
    </source>
</evidence>
<organism evidence="18 19">
    <name type="scientific">Deinococcus arboris</name>
    <dbReference type="NCBI Taxonomy" id="2682977"/>
    <lineage>
        <taxon>Bacteria</taxon>
        <taxon>Thermotogati</taxon>
        <taxon>Deinococcota</taxon>
        <taxon>Deinococci</taxon>
        <taxon>Deinococcales</taxon>
        <taxon>Deinococcaceae</taxon>
        <taxon>Deinococcus</taxon>
    </lineage>
</organism>
<dbReference type="NCBIfam" id="NF009805">
    <property type="entry name" value="PRK13289.1"/>
    <property type="match status" value="1"/>
</dbReference>
<keyword evidence="9 15" id="KW-0521">NADP</keyword>
<evidence type="ECO:0000256" key="5">
    <source>
        <dbReference type="ARBA" id="ARBA00022621"/>
    </source>
</evidence>
<feature type="site" description="Influences the redox potential of the prosthetic heme and FAD groups" evidence="15">
    <location>
        <position position="84"/>
    </location>
</feature>
<evidence type="ECO:0000256" key="10">
    <source>
        <dbReference type="ARBA" id="ARBA00023002"/>
    </source>
</evidence>
<dbReference type="Pfam" id="PF00970">
    <property type="entry name" value="FAD_binding_6"/>
    <property type="match status" value="1"/>
</dbReference>
<feature type="site" description="Involved in heme-bound ligand stabilization and O-O bond activation" evidence="15">
    <location>
        <position position="29"/>
    </location>
</feature>
<comment type="catalytic activity">
    <reaction evidence="14 15">
        <text>2 nitric oxide + NADPH + 2 O2 = 2 nitrate + NADP(+) + H(+)</text>
        <dbReference type="Rhea" id="RHEA:19465"/>
        <dbReference type="ChEBI" id="CHEBI:15378"/>
        <dbReference type="ChEBI" id="CHEBI:15379"/>
        <dbReference type="ChEBI" id="CHEBI:16480"/>
        <dbReference type="ChEBI" id="CHEBI:17632"/>
        <dbReference type="ChEBI" id="CHEBI:57783"/>
        <dbReference type="ChEBI" id="CHEBI:58349"/>
        <dbReference type="EC" id="1.14.12.17"/>
    </reaction>
</comment>
<feature type="domain" description="Globin" evidence="16">
    <location>
        <begin position="1"/>
        <end position="138"/>
    </location>
</feature>
<comment type="cofactor">
    <cofactor evidence="15">
        <name>heme b</name>
        <dbReference type="ChEBI" id="CHEBI:60344"/>
    </cofactor>
    <text evidence="15">Binds 1 heme b (iron(II)-protoporphyrin IX) group per subunit.</text>
</comment>
<dbReference type="InterPro" id="IPR023950">
    <property type="entry name" value="Hmp"/>
</dbReference>
<evidence type="ECO:0000256" key="8">
    <source>
        <dbReference type="ARBA" id="ARBA00022827"/>
    </source>
</evidence>
<dbReference type="GO" id="GO:0008941">
    <property type="term" value="F:nitric oxide dioxygenase NAD(P)H activity"/>
    <property type="evidence" value="ECO:0007669"/>
    <property type="project" value="UniProtKB-UniRule"/>
</dbReference>
<dbReference type="Gene3D" id="3.40.50.80">
    <property type="entry name" value="Nucleotide-binding domain of ferredoxin-NADP reductase (FNR) module"/>
    <property type="match status" value="1"/>
</dbReference>
<dbReference type="GO" id="GO:0005344">
    <property type="term" value="F:oxygen carrier activity"/>
    <property type="evidence" value="ECO:0007669"/>
    <property type="project" value="UniProtKB-UniRule"/>
</dbReference>
<evidence type="ECO:0000259" key="16">
    <source>
        <dbReference type="PROSITE" id="PS01033"/>
    </source>
</evidence>
<evidence type="ECO:0000256" key="11">
    <source>
        <dbReference type="ARBA" id="ARBA00023004"/>
    </source>
</evidence>
<evidence type="ECO:0000256" key="6">
    <source>
        <dbReference type="ARBA" id="ARBA00022630"/>
    </source>
</evidence>
<dbReference type="PANTHER" id="PTHR43396">
    <property type="entry name" value="FLAVOHEMOPROTEIN"/>
    <property type="match status" value="1"/>
</dbReference>
<evidence type="ECO:0000256" key="15">
    <source>
        <dbReference type="HAMAP-Rule" id="MF_01252"/>
    </source>
</evidence>
<accession>A0A7C9M7Y6</accession>
<keyword evidence="3 15" id="KW-0813">Transport</keyword>
<dbReference type="CDD" id="cd08922">
    <property type="entry name" value="FHb-globin"/>
    <property type="match status" value="1"/>
</dbReference>
<dbReference type="Gene3D" id="2.40.30.10">
    <property type="entry name" value="Translation factors"/>
    <property type="match status" value="1"/>
</dbReference>
<dbReference type="InterPro" id="IPR012292">
    <property type="entry name" value="Globin/Proto"/>
</dbReference>
<dbReference type="AlphaFoldDB" id="A0A7C9M7Y6"/>
<evidence type="ECO:0000256" key="12">
    <source>
        <dbReference type="ARBA" id="ARBA00023027"/>
    </source>
</evidence>
<dbReference type="GO" id="GO:0020037">
    <property type="term" value="F:heme binding"/>
    <property type="evidence" value="ECO:0007669"/>
    <property type="project" value="InterPro"/>
</dbReference>
<name>A0A7C9M7Y6_9DEIO</name>
<comment type="similarity">
    <text evidence="1 15">In the C-terminal section; belongs to the flavoprotein pyridine nucleotide cytochrome reductase family.</text>
</comment>
<feature type="active site" description="Charge relay system" evidence="15">
    <location>
        <position position="95"/>
    </location>
</feature>
<dbReference type="InterPro" id="IPR001433">
    <property type="entry name" value="OxRdtase_FAD/NAD-bd"/>
</dbReference>
<keyword evidence="5 15" id="KW-0561">Oxygen transport</keyword>
<dbReference type="GO" id="GO:0019825">
    <property type="term" value="F:oxygen binding"/>
    <property type="evidence" value="ECO:0007669"/>
    <property type="project" value="InterPro"/>
</dbReference>
<evidence type="ECO:0000256" key="9">
    <source>
        <dbReference type="ARBA" id="ARBA00022857"/>
    </source>
</evidence>
<feature type="active site" description="Charge relay system" evidence="15">
    <location>
        <position position="137"/>
    </location>
</feature>
<dbReference type="SUPFAM" id="SSF63380">
    <property type="entry name" value="Riboflavin synthase domain-like"/>
    <property type="match status" value="1"/>
</dbReference>
<keyword evidence="7 15" id="KW-0479">Metal-binding</keyword>
<dbReference type="EMBL" id="WQLB01000025">
    <property type="protein sequence ID" value="MVN88225.1"/>
    <property type="molecule type" value="Genomic_DNA"/>
</dbReference>
<evidence type="ECO:0000313" key="19">
    <source>
        <dbReference type="Proteomes" id="UP000483286"/>
    </source>
</evidence>
<dbReference type="Gene3D" id="1.10.490.10">
    <property type="entry name" value="Globins"/>
    <property type="match status" value="1"/>
</dbReference>
<feature type="site" description="Influences the redox potential of the prosthetic heme and FAD groups" evidence="15">
    <location>
        <position position="396"/>
    </location>
</feature>
<dbReference type="FunFam" id="3.40.50.80:FF:000010">
    <property type="entry name" value="Flavohemoprotein"/>
    <property type="match status" value="1"/>
</dbReference>
<dbReference type="PANTHER" id="PTHR43396:SF3">
    <property type="entry name" value="FLAVOHEMOPROTEIN"/>
    <property type="match status" value="1"/>
</dbReference>
<evidence type="ECO:0000256" key="2">
    <source>
        <dbReference type="ARBA" id="ARBA00008414"/>
    </source>
</evidence>
<dbReference type="GO" id="GO:0046872">
    <property type="term" value="F:metal ion binding"/>
    <property type="evidence" value="ECO:0007669"/>
    <property type="project" value="UniProtKB-KW"/>
</dbReference>
<dbReference type="CDD" id="cd06184">
    <property type="entry name" value="flavohem_like_fad_nad_binding"/>
    <property type="match status" value="1"/>
</dbReference>
<dbReference type="Pfam" id="PF00042">
    <property type="entry name" value="Globin"/>
    <property type="match status" value="1"/>
</dbReference>
<dbReference type="InterPro" id="IPR039261">
    <property type="entry name" value="FNR_nucleotide-bd"/>
</dbReference>
<evidence type="ECO:0000256" key="13">
    <source>
        <dbReference type="ARBA" id="ARBA00048649"/>
    </source>
</evidence>
<dbReference type="SUPFAM" id="SSF52343">
    <property type="entry name" value="Ferredoxin reductase-like, C-terminal NADP-linked domain"/>
    <property type="match status" value="1"/>
</dbReference>
<dbReference type="PROSITE" id="PS01033">
    <property type="entry name" value="GLOBIN"/>
    <property type="match status" value="1"/>
</dbReference>
<comment type="similarity">
    <text evidence="2 15">Belongs to the globin family. Two-domain flavohemoproteins subfamily.</text>
</comment>
<dbReference type="GO" id="GO:0046210">
    <property type="term" value="P:nitric oxide catabolic process"/>
    <property type="evidence" value="ECO:0007669"/>
    <property type="project" value="TreeGrafter"/>
</dbReference>
<dbReference type="InterPro" id="IPR008333">
    <property type="entry name" value="Cbr1-like_FAD-bd_dom"/>
</dbReference>
<evidence type="ECO:0000256" key="3">
    <source>
        <dbReference type="ARBA" id="ARBA00022448"/>
    </source>
</evidence>
<sequence length="424" mass="46002">MLTDRQLEIVKATVPALQAHGAAITRVFYTSLFEAHPELLNIFNPVNQASGRQADTLAVSILAYAAHIDRLEQLGGMVGQIAHKHVSLEVLPEHYPIVGQHLLSAIAAVLGDAATPEILEAWGAAYGQLADIMIGVEGSMKRAGAEQPGGWAGFKPFVVTGKTTESQVITSFELTPQDGQPLPPFQPGQYLSLQVQVPGRPTRQIRQYSLTALPNGQTYRISVKRERAASAELPHGLISTHLHEELNMGDQVLVHLPAGEFVLQDSNRPVVLLSGGVGITPMISLLDHLVAKNPTRPVLFVHAALNREVHAFHDHVNAVTAAHSQVQKQIYYTEVGIHDQLGVDYDIAGLIRRNTISPLLPEGDAEYYYCGPAGFTHAVESLLDDLKVPTDRRFTETFGPSRTFTLLAADRAPAQAHELAATGR</sequence>
<feature type="domain" description="FAD-binding FR-type" evidence="17">
    <location>
        <begin position="152"/>
        <end position="264"/>
    </location>
</feature>
<keyword evidence="10 15" id="KW-0560">Oxidoreductase</keyword>
<dbReference type="InterPro" id="IPR009050">
    <property type="entry name" value="Globin-like_sf"/>
</dbReference>
<keyword evidence="6 15" id="KW-0285">Flavoprotein</keyword>
<evidence type="ECO:0000259" key="17">
    <source>
        <dbReference type="PROSITE" id="PS51384"/>
    </source>
</evidence>
<feature type="binding site" evidence="15">
    <location>
        <begin position="397"/>
        <end position="400"/>
    </location>
    <ligand>
        <name>FAD</name>
        <dbReference type="ChEBI" id="CHEBI:57692"/>
    </ligand>
</feature>
<comment type="caution">
    <text evidence="18">The sequence shown here is derived from an EMBL/GenBank/DDBJ whole genome shotgun (WGS) entry which is preliminary data.</text>
</comment>
<dbReference type="GO" id="GO:0071500">
    <property type="term" value="P:cellular response to nitrosative stress"/>
    <property type="evidence" value="ECO:0007669"/>
    <property type="project" value="TreeGrafter"/>
</dbReference>
<comment type="domain">
    <text evidence="15">Consists of two distinct domains; an N-terminal heme-containing oxygen-binding domain and a C-terminal reductase domain with binding sites for FAD and NAD(P)H.</text>
</comment>
<comment type="catalytic activity">
    <reaction evidence="13 15">
        <text>2 nitric oxide + NADH + 2 O2 = 2 nitrate + NAD(+) + H(+)</text>
        <dbReference type="Rhea" id="RHEA:19469"/>
        <dbReference type="ChEBI" id="CHEBI:15378"/>
        <dbReference type="ChEBI" id="CHEBI:15379"/>
        <dbReference type="ChEBI" id="CHEBI:16480"/>
        <dbReference type="ChEBI" id="CHEBI:17632"/>
        <dbReference type="ChEBI" id="CHEBI:57540"/>
        <dbReference type="ChEBI" id="CHEBI:57945"/>
        <dbReference type="EC" id="1.14.12.17"/>
    </reaction>
</comment>
<feature type="binding site" evidence="15">
    <location>
        <begin position="206"/>
        <end position="209"/>
    </location>
    <ligand>
        <name>FAD</name>
        <dbReference type="ChEBI" id="CHEBI:57692"/>
    </ligand>
</feature>
<keyword evidence="4 15" id="KW-0349">Heme</keyword>
<dbReference type="RefSeq" id="WP_157460285.1">
    <property type="nucleotide sequence ID" value="NZ_WQLB01000025.1"/>
</dbReference>
<dbReference type="FunFam" id="1.10.490.10:FF:000003">
    <property type="entry name" value="Flavohemoprotein"/>
    <property type="match status" value="1"/>
</dbReference>
<proteinExistence type="inferred from homology"/>
<protein>
    <recommendedName>
        <fullName evidence="15">Flavohemoprotein</fullName>
    </recommendedName>
    <alternativeName>
        <fullName evidence="15">Flavohemoglobin</fullName>
    </alternativeName>
    <alternativeName>
        <fullName evidence="15">Hemoglobin-like protein</fullName>
    </alternativeName>
    <alternativeName>
        <fullName evidence="15">Nitric oxide dioxygenase</fullName>
        <shortName evidence="15">NO oxygenase</shortName>
        <shortName evidence="15">NOD</shortName>
        <ecNumber evidence="15">1.14.12.17</ecNumber>
    </alternativeName>
</protein>
<dbReference type="FunFam" id="2.40.30.10:FF:000034">
    <property type="entry name" value="Flavohemoprotein"/>
    <property type="match status" value="1"/>
</dbReference>
<dbReference type="InterPro" id="IPR017938">
    <property type="entry name" value="Riboflavin_synthase-like_b-brl"/>
</dbReference>
<evidence type="ECO:0000256" key="4">
    <source>
        <dbReference type="ARBA" id="ARBA00022617"/>
    </source>
</evidence>